<dbReference type="GO" id="GO:0016787">
    <property type="term" value="F:hydrolase activity"/>
    <property type="evidence" value="ECO:0007669"/>
    <property type="project" value="UniProtKB-KW"/>
</dbReference>
<feature type="domain" description="Helicase C-terminal" evidence="9">
    <location>
        <begin position="386"/>
        <end position="533"/>
    </location>
</feature>
<dbReference type="PROSITE" id="PS51192">
    <property type="entry name" value="HELICASE_ATP_BIND_1"/>
    <property type="match status" value="1"/>
</dbReference>
<keyword evidence="11" id="KW-1185">Reference proteome</keyword>
<keyword evidence="5 7" id="KW-0067">ATP-binding</keyword>
<dbReference type="SMART" id="SM00487">
    <property type="entry name" value="DEXDc"/>
    <property type="match status" value="1"/>
</dbReference>
<dbReference type="AlphaFoldDB" id="A0A4U5P135"/>
<dbReference type="SUPFAM" id="SSF52540">
    <property type="entry name" value="P-loop containing nucleoside triphosphate hydrolases"/>
    <property type="match status" value="1"/>
</dbReference>
<evidence type="ECO:0000256" key="2">
    <source>
        <dbReference type="ARBA" id="ARBA00022741"/>
    </source>
</evidence>
<evidence type="ECO:0000256" key="5">
    <source>
        <dbReference type="ARBA" id="ARBA00022840"/>
    </source>
</evidence>
<dbReference type="InterPro" id="IPR011545">
    <property type="entry name" value="DEAD/DEAH_box_helicase_dom"/>
</dbReference>
<organism evidence="10 11">
    <name type="scientific">Steinernema carpocapsae</name>
    <name type="common">Entomopathogenic nematode</name>
    <dbReference type="NCBI Taxonomy" id="34508"/>
    <lineage>
        <taxon>Eukaryota</taxon>
        <taxon>Metazoa</taxon>
        <taxon>Ecdysozoa</taxon>
        <taxon>Nematoda</taxon>
        <taxon>Chromadorea</taxon>
        <taxon>Rhabditida</taxon>
        <taxon>Tylenchina</taxon>
        <taxon>Panagrolaimomorpha</taxon>
        <taxon>Strongyloidoidea</taxon>
        <taxon>Steinernematidae</taxon>
        <taxon>Steinernema</taxon>
    </lineage>
</organism>
<evidence type="ECO:0000256" key="1">
    <source>
        <dbReference type="ARBA" id="ARBA00012552"/>
    </source>
</evidence>
<dbReference type="InterPro" id="IPR027417">
    <property type="entry name" value="P-loop_NTPase"/>
</dbReference>
<protein>
    <recommendedName>
        <fullName evidence="1">RNA helicase</fullName>
        <ecNumber evidence="1">3.6.4.13</ecNumber>
    </recommendedName>
</protein>
<dbReference type="GO" id="GO:0003676">
    <property type="term" value="F:nucleic acid binding"/>
    <property type="evidence" value="ECO:0007669"/>
    <property type="project" value="InterPro"/>
</dbReference>
<accession>A0A4U5P135</accession>
<keyword evidence="4 7" id="KW-0347">Helicase</keyword>
<evidence type="ECO:0000256" key="4">
    <source>
        <dbReference type="ARBA" id="ARBA00022806"/>
    </source>
</evidence>
<name>A0A4U5P135_STECR</name>
<dbReference type="FunFam" id="3.40.50.300:FF:000079">
    <property type="entry name" value="probable ATP-dependent RNA helicase DDX17"/>
    <property type="match status" value="1"/>
</dbReference>
<dbReference type="PANTHER" id="PTHR47958">
    <property type="entry name" value="ATP-DEPENDENT RNA HELICASE DBP3"/>
    <property type="match status" value="1"/>
</dbReference>
<evidence type="ECO:0000313" key="10">
    <source>
        <dbReference type="EMBL" id="TKR89668.1"/>
    </source>
</evidence>
<dbReference type="STRING" id="34508.A0A4U5P135"/>
<reference evidence="10 11" key="2">
    <citation type="journal article" date="2019" name="G3 (Bethesda)">
        <title>Hybrid Assembly of the Genome of the Entomopathogenic Nematode Steinernema carpocapsae Identifies the X-Chromosome.</title>
        <authorList>
            <person name="Serra L."/>
            <person name="Macchietto M."/>
            <person name="Macias-Munoz A."/>
            <person name="McGill C.J."/>
            <person name="Rodriguez I.M."/>
            <person name="Rodriguez B."/>
            <person name="Murad R."/>
            <person name="Mortazavi A."/>
        </authorList>
    </citation>
    <scope>NUCLEOTIDE SEQUENCE [LARGE SCALE GENOMIC DNA]</scope>
    <source>
        <strain evidence="10 11">ALL</strain>
    </source>
</reference>
<dbReference type="Proteomes" id="UP000298663">
    <property type="component" value="Unassembled WGS sequence"/>
</dbReference>
<dbReference type="Pfam" id="PF00270">
    <property type="entry name" value="DEAD"/>
    <property type="match status" value="1"/>
</dbReference>
<comment type="similarity">
    <text evidence="7">Belongs to the DEAD box helicase family.</text>
</comment>
<dbReference type="GO" id="GO:0005524">
    <property type="term" value="F:ATP binding"/>
    <property type="evidence" value="ECO:0007669"/>
    <property type="project" value="UniProtKB-KW"/>
</dbReference>
<evidence type="ECO:0000256" key="6">
    <source>
        <dbReference type="ARBA" id="ARBA00047984"/>
    </source>
</evidence>
<dbReference type="Pfam" id="PF00271">
    <property type="entry name" value="Helicase_C"/>
    <property type="match status" value="1"/>
</dbReference>
<keyword evidence="3 7" id="KW-0378">Hydrolase</keyword>
<evidence type="ECO:0000256" key="7">
    <source>
        <dbReference type="RuleBase" id="RU000492"/>
    </source>
</evidence>
<dbReference type="FunFam" id="3.40.50.300:FF:000008">
    <property type="entry name" value="ATP-dependent RNA helicase RhlB"/>
    <property type="match status" value="1"/>
</dbReference>
<dbReference type="CDD" id="cd18787">
    <property type="entry name" value="SF2_C_DEAD"/>
    <property type="match status" value="1"/>
</dbReference>
<dbReference type="GO" id="GO:0003724">
    <property type="term" value="F:RNA helicase activity"/>
    <property type="evidence" value="ECO:0007669"/>
    <property type="project" value="UniProtKB-EC"/>
</dbReference>
<comment type="catalytic activity">
    <reaction evidence="6">
        <text>ATP + H2O = ADP + phosphate + H(+)</text>
        <dbReference type="Rhea" id="RHEA:13065"/>
        <dbReference type="ChEBI" id="CHEBI:15377"/>
        <dbReference type="ChEBI" id="CHEBI:15378"/>
        <dbReference type="ChEBI" id="CHEBI:30616"/>
        <dbReference type="ChEBI" id="CHEBI:43474"/>
        <dbReference type="ChEBI" id="CHEBI:456216"/>
        <dbReference type="EC" id="3.6.4.13"/>
    </reaction>
</comment>
<dbReference type="EMBL" id="AZBU02000003">
    <property type="protein sequence ID" value="TKR89668.1"/>
    <property type="molecule type" value="Genomic_DNA"/>
</dbReference>
<proteinExistence type="inferred from homology"/>
<dbReference type="PROSITE" id="PS00039">
    <property type="entry name" value="DEAD_ATP_HELICASE"/>
    <property type="match status" value="1"/>
</dbReference>
<dbReference type="InterPro" id="IPR001650">
    <property type="entry name" value="Helicase_C-like"/>
</dbReference>
<gene>
    <name evidence="10" type="ORF">L596_013734</name>
</gene>
<keyword evidence="2 7" id="KW-0547">Nucleotide-binding</keyword>
<dbReference type="PROSITE" id="PS51194">
    <property type="entry name" value="HELICASE_CTER"/>
    <property type="match status" value="1"/>
</dbReference>
<comment type="caution">
    <text evidence="10">The sequence shown here is derived from an EMBL/GenBank/DDBJ whole genome shotgun (WGS) entry which is preliminary data.</text>
</comment>
<dbReference type="GO" id="GO:0043186">
    <property type="term" value="C:P granule"/>
    <property type="evidence" value="ECO:0007669"/>
    <property type="project" value="UniProtKB-ARBA"/>
</dbReference>
<dbReference type="InterPro" id="IPR014001">
    <property type="entry name" value="Helicase_ATP-bd"/>
</dbReference>
<feature type="domain" description="Helicase ATP-binding" evidence="8">
    <location>
        <begin position="183"/>
        <end position="358"/>
    </location>
</feature>
<dbReference type="Gene3D" id="3.40.50.300">
    <property type="entry name" value="P-loop containing nucleotide triphosphate hydrolases"/>
    <property type="match status" value="2"/>
</dbReference>
<evidence type="ECO:0000259" key="9">
    <source>
        <dbReference type="PROSITE" id="PS51194"/>
    </source>
</evidence>
<sequence length="579" mass="65153">MLKLSRHYCDLVQQLRNRVVVNVASSSFCSVGFRPLGDQKTLYHQQQRQAQRIGREETFERRRPSFNRGGFRGHTGGFDAAFPGQKQRFNSRNNYGSTEPERIDWNQEQLAAVESNFYQEQEAVKNRPQQEIDDWIMANQVTLKGIDIPRPVFQFSEVGFPEKIAKRLEKAYEKPSVIQSISWPIAMSGQDVISVAKTGSGKTLGFILPSILHTLKQQKRQFREGPSVVVLLPTRELAQQVEAVAREFCFDMGLSVACVFGGANRNPQAQKLERGVDMVIATPGRLNDFLTSGVTNLRRCTYLVLDEADRMLDMGFEPQIRQIISQIRPGRQTMMFSATWPKEVRALAADFQKNAAFLNVGSLELAANHNITQKVEVMEHNAKLSKLISLAGELAKEGHPKTLIFTETKSQADFLTRRLRHESVPALAIHGDKSQSERDWVLRDFKDGRTSVLIATNVVARGLDVDGIKYVINYDFPKNFEDYIHRIGRTGRRDNKGTSITFMTSEDAPRAGDLVKVMEEANQEIPEDLRELAFYSSRRALMAAAPGGRTTEVTTSSSREERCPGDGEALSMCQVVVSC</sequence>
<dbReference type="OrthoDB" id="196131at2759"/>
<dbReference type="InterPro" id="IPR000629">
    <property type="entry name" value="RNA-helicase_DEAD-box_CS"/>
</dbReference>
<reference evidence="10 11" key="1">
    <citation type="journal article" date="2015" name="Genome Biol.">
        <title>Comparative genomics of Steinernema reveals deeply conserved gene regulatory networks.</title>
        <authorList>
            <person name="Dillman A.R."/>
            <person name="Macchietto M."/>
            <person name="Porter C.F."/>
            <person name="Rogers A."/>
            <person name="Williams B."/>
            <person name="Antoshechkin I."/>
            <person name="Lee M.M."/>
            <person name="Goodwin Z."/>
            <person name="Lu X."/>
            <person name="Lewis E.E."/>
            <person name="Goodrich-Blair H."/>
            <person name="Stock S.P."/>
            <person name="Adams B.J."/>
            <person name="Sternberg P.W."/>
            <person name="Mortazavi A."/>
        </authorList>
    </citation>
    <scope>NUCLEOTIDE SEQUENCE [LARGE SCALE GENOMIC DNA]</scope>
    <source>
        <strain evidence="10 11">ALL</strain>
    </source>
</reference>
<evidence type="ECO:0000256" key="3">
    <source>
        <dbReference type="ARBA" id="ARBA00022801"/>
    </source>
</evidence>
<evidence type="ECO:0000313" key="11">
    <source>
        <dbReference type="Proteomes" id="UP000298663"/>
    </source>
</evidence>
<dbReference type="SMART" id="SM00490">
    <property type="entry name" value="HELICc"/>
    <property type="match status" value="1"/>
</dbReference>
<evidence type="ECO:0000259" key="8">
    <source>
        <dbReference type="PROSITE" id="PS51192"/>
    </source>
</evidence>
<dbReference type="EC" id="3.6.4.13" evidence="1"/>